<sequence>MRAKGAEDGDGCSHSASRVAAAIGGEWPTMDWTNVAVAAITVAGTLGGGIVTQVFAIRSKRIDAKTQRENRGAA</sequence>
<dbReference type="AlphaFoldDB" id="A0A1J0VSI4"/>
<dbReference type="KEGG" id="nsl:BOX37_14625"/>
<evidence type="ECO:0000313" key="3">
    <source>
        <dbReference type="Proteomes" id="UP000183810"/>
    </source>
</evidence>
<evidence type="ECO:0000256" key="1">
    <source>
        <dbReference type="SAM" id="Phobius"/>
    </source>
</evidence>
<dbReference type="Proteomes" id="UP000183810">
    <property type="component" value="Chromosome"/>
</dbReference>
<evidence type="ECO:0000313" key="2">
    <source>
        <dbReference type="EMBL" id="APE34978.1"/>
    </source>
</evidence>
<name>A0A1J0VSI4_9NOCA</name>
<organism evidence="2 3">
    <name type="scientific">Nocardia mangyaensis</name>
    <dbReference type="NCBI Taxonomy" id="2213200"/>
    <lineage>
        <taxon>Bacteria</taxon>
        <taxon>Bacillati</taxon>
        <taxon>Actinomycetota</taxon>
        <taxon>Actinomycetes</taxon>
        <taxon>Mycobacteriales</taxon>
        <taxon>Nocardiaceae</taxon>
        <taxon>Nocardia</taxon>
    </lineage>
</organism>
<reference evidence="2" key="1">
    <citation type="submission" date="2016-11" db="EMBL/GenBank/DDBJ databases">
        <authorList>
            <person name="Jaros S."/>
            <person name="Januszkiewicz K."/>
            <person name="Wedrychowicz H."/>
        </authorList>
    </citation>
    <scope>NUCLEOTIDE SEQUENCE [LARGE SCALE GENOMIC DNA]</scope>
    <source>
        <strain evidence="2">Y48</strain>
    </source>
</reference>
<proteinExistence type="predicted"/>
<gene>
    <name evidence="2" type="ORF">BOX37_14625</name>
</gene>
<keyword evidence="1" id="KW-0812">Transmembrane</keyword>
<keyword evidence="1" id="KW-0472">Membrane</keyword>
<protein>
    <submittedName>
        <fullName evidence="2">Uncharacterized protein</fullName>
    </submittedName>
</protein>
<keyword evidence="1" id="KW-1133">Transmembrane helix</keyword>
<feature type="transmembrane region" description="Helical" evidence="1">
    <location>
        <begin position="35"/>
        <end position="57"/>
    </location>
</feature>
<dbReference type="EMBL" id="CP018082">
    <property type="protein sequence ID" value="APE34978.1"/>
    <property type="molecule type" value="Genomic_DNA"/>
</dbReference>
<keyword evidence="3" id="KW-1185">Reference proteome</keyword>
<accession>A0A1J0VSI4</accession>